<accession>A0A2M4B964</accession>
<feature type="region of interest" description="Disordered" evidence="7">
    <location>
        <begin position="940"/>
        <end position="1042"/>
    </location>
</feature>
<feature type="compositionally biased region" description="Basic residues" evidence="7">
    <location>
        <begin position="987"/>
        <end position="1023"/>
    </location>
</feature>
<feature type="domain" description="Bin3-type SAM" evidence="8">
    <location>
        <begin position="737"/>
        <end position="1212"/>
    </location>
</feature>
<feature type="region of interest" description="Disordered" evidence="7">
    <location>
        <begin position="807"/>
        <end position="826"/>
    </location>
</feature>
<evidence type="ECO:0000256" key="1">
    <source>
        <dbReference type="ARBA" id="ARBA00008361"/>
    </source>
</evidence>
<dbReference type="Pfam" id="PF06859">
    <property type="entry name" value="Bin3"/>
    <property type="match status" value="1"/>
</dbReference>
<keyword evidence="4 5" id="KW-0949">S-adenosyl-L-methionine</keyword>
<dbReference type="Gene3D" id="3.40.50.150">
    <property type="entry name" value="Vaccinia Virus protein VP39"/>
    <property type="match status" value="2"/>
</dbReference>
<evidence type="ECO:0000256" key="3">
    <source>
        <dbReference type="ARBA" id="ARBA00022679"/>
    </source>
</evidence>
<feature type="compositionally biased region" description="Polar residues" evidence="7">
    <location>
        <begin position="142"/>
        <end position="154"/>
    </location>
</feature>
<dbReference type="GO" id="GO:0040031">
    <property type="term" value="P:snRNA modification"/>
    <property type="evidence" value="ECO:0007669"/>
    <property type="project" value="TreeGrafter"/>
</dbReference>
<feature type="compositionally biased region" description="Gly residues" evidence="7">
    <location>
        <begin position="1410"/>
        <end position="1422"/>
    </location>
</feature>
<dbReference type="InterPro" id="IPR024160">
    <property type="entry name" value="BIN3_SAM-bd_dom"/>
</dbReference>
<feature type="region of interest" description="Disordered" evidence="7">
    <location>
        <begin position="80"/>
        <end position="243"/>
    </location>
</feature>
<evidence type="ECO:0000313" key="9">
    <source>
        <dbReference type="EMBL" id="MBW49594.1"/>
    </source>
</evidence>
<feature type="region of interest" description="Disordered" evidence="7">
    <location>
        <begin position="1407"/>
        <end position="1466"/>
    </location>
</feature>
<dbReference type="PANTHER" id="PTHR12315:SF0">
    <property type="entry name" value="7SK SNRNA METHYLPHOSPHATE CAPPING ENZYME"/>
    <property type="match status" value="1"/>
</dbReference>
<feature type="region of interest" description="Disordered" evidence="7">
    <location>
        <begin position="555"/>
        <end position="616"/>
    </location>
</feature>
<feature type="compositionally biased region" description="Low complexity" evidence="7">
    <location>
        <begin position="93"/>
        <end position="111"/>
    </location>
</feature>
<feature type="compositionally biased region" description="Polar residues" evidence="7">
    <location>
        <begin position="1437"/>
        <end position="1446"/>
    </location>
</feature>
<dbReference type="EMBL" id="GGFJ01000453">
    <property type="protein sequence ID" value="MBW49594.1"/>
    <property type="molecule type" value="Transcribed_RNA"/>
</dbReference>
<keyword evidence="2 6" id="KW-0489">Methyltransferase</keyword>
<comment type="similarity">
    <text evidence="1 6">Belongs to the methyltransferase superfamily.</text>
</comment>
<evidence type="ECO:0000256" key="5">
    <source>
        <dbReference type="PROSITE-ProRule" id="PRU00848"/>
    </source>
</evidence>
<feature type="compositionally biased region" description="Polar residues" evidence="7">
    <location>
        <begin position="665"/>
        <end position="683"/>
    </location>
</feature>
<feature type="compositionally biased region" description="Basic residues" evidence="7">
    <location>
        <begin position="342"/>
        <end position="357"/>
    </location>
</feature>
<feature type="compositionally biased region" description="Polar residues" evidence="7">
    <location>
        <begin position="1453"/>
        <end position="1466"/>
    </location>
</feature>
<proteinExistence type="inferred from homology"/>
<protein>
    <recommendedName>
        <fullName evidence="6">RNA methyltransferase</fullName>
        <ecNumber evidence="6">2.1.1.-</ecNumber>
    </recommendedName>
</protein>
<feature type="compositionally biased region" description="Basic and acidic residues" evidence="7">
    <location>
        <begin position="956"/>
        <end position="980"/>
    </location>
</feature>
<feature type="compositionally biased region" description="Basic residues" evidence="7">
    <location>
        <begin position="112"/>
        <end position="126"/>
    </location>
</feature>
<feature type="compositionally biased region" description="Low complexity" evidence="7">
    <location>
        <begin position="185"/>
        <end position="227"/>
    </location>
</feature>
<feature type="region of interest" description="Disordered" evidence="7">
    <location>
        <begin position="1263"/>
        <end position="1299"/>
    </location>
</feature>
<dbReference type="CDD" id="cd02440">
    <property type="entry name" value="AdoMet_MTases"/>
    <property type="match status" value="1"/>
</dbReference>
<evidence type="ECO:0000256" key="2">
    <source>
        <dbReference type="ARBA" id="ARBA00022603"/>
    </source>
</evidence>
<evidence type="ECO:0000256" key="7">
    <source>
        <dbReference type="SAM" id="MobiDB-lite"/>
    </source>
</evidence>
<feature type="region of interest" description="Disordered" evidence="7">
    <location>
        <begin position="525"/>
        <end position="544"/>
    </location>
</feature>
<evidence type="ECO:0000259" key="8">
    <source>
        <dbReference type="PROSITE" id="PS51515"/>
    </source>
</evidence>
<name>A0A2M4B964_9DIPT</name>
<dbReference type="InterPro" id="IPR029063">
    <property type="entry name" value="SAM-dependent_MTases_sf"/>
</dbReference>
<dbReference type="PANTHER" id="PTHR12315">
    <property type="entry name" value="BICOID-INTERACTING PROTEIN RELATED"/>
    <property type="match status" value="1"/>
</dbReference>
<sequence length="1466" mass="157829">METGLSVASADDDSAADGGGGTAGPDGDVLPRSRSSVPTEETRRCNAHRAARPPIGRSPRGAPLAVLPIAAVGTVGAAAIGGGHNRQKKQKQRPQQQLQQQQLQQQQPQHTGGKKQKKQQKWKSNKYRGAPKGARKDKAGTTGVQSEDGSTNNGIAGDDVPVPAGSKQSSTGDNLQQKIFSEVSQQQQPQQQGAAMATAAAAASQTQTTTTVQGQEGTKGSTSQQQQKGKHSKQQNLSPMGLRNKRLQCASKYFLPDKRPRKDCIVPPTKFLLGGNISDPLNLNSLQNESENAVTPKSSPIPTPPHYKAKIEVIIPPNINDPLHLLDPVDSVEYEMQLCSPMKRKQRPRNKRKRKSRAAGTERSLSEAAGAAAAATGVIGAGAASSSMLLIEQLPPPGSEQAEGAGTAGGVLVGAAGGGVEATTAEEASFTGIGQKLSEAINTESYPACSSAQQARSTLLLTQGHNTVIGACTSTVSTVTASVSVNVSGATSSSNVLSSGPAPMSDQTVDREREKAMRNLKLDLEASGGRKRRTSESTNSTKNKVRRMDSMDKIVSPVIPQPGGWKRGHWPVGHTGSGGAAGGERGRNRTRTYSSTSNADDETGATEREGSECPVQERLSLPSELLSADTYLSQAGESVAMAGGTDSRLQNNHYDRAASCESRATSTCEGSTDTGTGLQNQTMAEGERTEVGPNRVAGSTIETVPRTITTTLPVSSRYHHGNYDRYYGYHSLNEFIDVRLKVFLRNPYLFREKDVLDIGCNVGLMTIAVAKMLQTKSATGIDVDGKLIAKARKNLANYVRVPRKLPTGMSSAGAKRRSGATATVTRATTSIKDEVPEAMPEMDTQQTSAVKIENEAATVKEEEEEKQRLLSTRESITITTSTNALSVVEETITSHPVRQFGTNVDESGSLNTAELSAMVVEDAAHDTVTVNQLQTVPVTSAEDGSEEAVQSGGVEAKAHLSTEEAKCDRNNAESKRRQEIVELLSKLRQKRRRKRFPPRQGGRHQHHHHHHNQHHHHHHHQNQHGKQSGGGHQHHAGGRGKTEQTQFFPISFPLTMGNLSGKEYQMDIGHPEHKFPHNVRFKTMNYVLKEESLINYDTQQYDLILCLSVTKWIHLNYGDAGLKIAFKRMFNHLRPGGKLILEAQNWASYKKKKKLTETIFENYKNIEFFPCRFHDYLLSPEVGFSHSYPLGIPRHLSKGFRRPIQLYIKGDFTPSQAKWSDTYHPATPYENHRGIYTDIVTASQTAAGCIWGAMTPYAPSYSYRQPPTPSHSSGANGGSGSGGGGASGSGNGFASTSPYYNPRQTDSYLPSYDNYGNGYRPGSYCFASPLYSTTWSPPSDMLATSGGGGGSYRRSASNTPNSASIRSTDNDEHYYAGTVGGSSQRRHHVYPPIDVFQPLLGQEHMRLGAGFRGGNGGGGGGAMTDSDSELSSNSASQTPTRQQQLAGSFLIDDQSNSPSGHSQPDK</sequence>
<feature type="region of interest" description="Disordered" evidence="7">
    <location>
        <begin position="490"/>
        <end position="510"/>
    </location>
</feature>
<feature type="compositionally biased region" description="Polar residues" evidence="7">
    <location>
        <begin position="166"/>
        <end position="184"/>
    </location>
</feature>
<feature type="region of interest" description="Disordered" evidence="7">
    <location>
        <begin position="339"/>
        <end position="370"/>
    </location>
</feature>
<dbReference type="PROSITE" id="PS51515">
    <property type="entry name" value="BIN3_SAM"/>
    <property type="match status" value="1"/>
</dbReference>
<keyword evidence="3 6" id="KW-0808">Transferase</keyword>
<feature type="region of interest" description="Disordered" evidence="7">
    <location>
        <begin position="1"/>
        <end position="62"/>
    </location>
</feature>
<dbReference type="InterPro" id="IPR010675">
    <property type="entry name" value="Bin3_C"/>
</dbReference>
<dbReference type="GO" id="GO:0008173">
    <property type="term" value="F:RNA methyltransferase activity"/>
    <property type="evidence" value="ECO:0007669"/>
    <property type="project" value="UniProtKB-UniRule"/>
</dbReference>
<feature type="region of interest" description="Disordered" evidence="7">
    <location>
        <begin position="665"/>
        <end position="689"/>
    </location>
</feature>
<evidence type="ECO:0000256" key="6">
    <source>
        <dbReference type="RuleBase" id="RU367087"/>
    </source>
</evidence>
<feature type="compositionally biased region" description="Polar residues" evidence="7">
    <location>
        <begin position="1354"/>
        <end position="1367"/>
    </location>
</feature>
<feature type="region of interest" description="Disordered" evidence="7">
    <location>
        <begin position="1342"/>
        <end position="1388"/>
    </location>
</feature>
<evidence type="ECO:0000256" key="4">
    <source>
        <dbReference type="ARBA" id="ARBA00022691"/>
    </source>
</evidence>
<organism evidence="9">
    <name type="scientific">Anopheles marajoara</name>
    <dbReference type="NCBI Taxonomy" id="58244"/>
    <lineage>
        <taxon>Eukaryota</taxon>
        <taxon>Metazoa</taxon>
        <taxon>Ecdysozoa</taxon>
        <taxon>Arthropoda</taxon>
        <taxon>Hexapoda</taxon>
        <taxon>Insecta</taxon>
        <taxon>Pterygota</taxon>
        <taxon>Neoptera</taxon>
        <taxon>Endopterygota</taxon>
        <taxon>Diptera</taxon>
        <taxon>Nematocera</taxon>
        <taxon>Culicoidea</taxon>
        <taxon>Culicidae</taxon>
        <taxon>Anophelinae</taxon>
        <taxon>Anopheles</taxon>
    </lineage>
</organism>
<dbReference type="GO" id="GO:0032259">
    <property type="term" value="P:methylation"/>
    <property type="evidence" value="ECO:0007669"/>
    <property type="project" value="UniProtKB-KW"/>
</dbReference>
<dbReference type="GO" id="GO:0017069">
    <property type="term" value="F:snRNA binding"/>
    <property type="evidence" value="ECO:0007669"/>
    <property type="project" value="TreeGrafter"/>
</dbReference>
<feature type="compositionally biased region" description="Gly residues" evidence="7">
    <location>
        <begin position="1275"/>
        <end position="1291"/>
    </location>
</feature>
<dbReference type="GO" id="GO:0008171">
    <property type="term" value="F:O-methyltransferase activity"/>
    <property type="evidence" value="ECO:0007669"/>
    <property type="project" value="UniProtKB-UniRule"/>
</dbReference>
<dbReference type="InterPro" id="IPR039772">
    <property type="entry name" value="Bin3-like"/>
</dbReference>
<dbReference type="SUPFAM" id="SSF53335">
    <property type="entry name" value="S-adenosyl-L-methionine-dependent methyltransferases"/>
    <property type="match status" value="1"/>
</dbReference>
<dbReference type="EC" id="2.1.1.-" evidence="6"/>
<reference evidence="9" key="1">
    <citation type="submission" date="2018-01" db="EMBL/GenBank/DDBJ databases">
        <title>An insight into the sialome of Amazonian anophelines.</title>
        <authorList>
            <person name="Ribeiro J.M."/>
            <person name="Scarpassa V."/>
            <person name="Calvo E."/>
        </authorList>
    </citation>
    <scope>NUCLEOTIDE SEQUENCE</scope>
    <source>
        <tissue evidence="9">Salivary glands</tissue>
    </source>
</reference>